<dbReference type="InterPro" id="IPR003439">
    <property type="entry name" value="ABC_transporter-like_ATP-bd"/>
</dbReference>
<feature type="transmembrane region" description="Helical" evidence="11">
    <location>
        <begin position="889"/>
        <end position="907"/>
    </location>
</feature>
<evidence type="ECO:0000256" key="1">
    <source>
        <dbReference type="ARBA" id="ARBA00004141"/>
    </source>
</evidence>
<keyword evidence="3" id="KW-0813">Transport</keyword>
<dbReference type="Proteomes" id="UP000822688">
    <property type="component" value="Chromosome 3"/>
</dbReference>
<dbReference type="InterPro" id="IPR003593">
    <property type="entry name" value="AAA+_ATPase"/>
</dbReference>
<sequence length="1323" mass="146063">MDSTLTAPLVTPNRKLTDLDIDDGAVTKYARAGFLSRATFSWMNPLLERGARKTIQIHDVPSLAAQHRAPSLHSRFTQNSLHDSLLVSTLWRSFWRPFLTCGLLVLIRVSVLFVGPSLIRRFTEDWERESFALVGVLAGAKLVEVVSSHQYNFQCQKLGMQMRSALITCIFQKGLRLSSASRQSHGVGQIVNYMSVDVQQISDVMLQVHTLWVVPLQMTVAVLILASIMGVAALAGLLVMAMAGAATLLIAWRQNGFQGKIMEARDRRMKGFNESLHNMKVIKLQGWEERFLQGVEDARSDELHWLSKYVYLTAINIFVLWLAPVAACVAIFAACIHLGVLVTPSLAFTTIATVRILQEPLRFFPQAVIAVTQAMVSLKRLDRYFWSVELDLQAVGALPAESSGAICVENASFKWDPDAEKLSLSDINMTIPHGSLVAVVGKVGSGKTSLLAALLGEMHKITGKVGVSGRTAYVAQSAWIQQGTIEDNILFGLPMDHAKYENTLQVCALVEDLGQMKLRDKTEIGERGINLSGGQRQRVQLARAVYQDCDVYLLDDIFSALDAHTGSQIFEECILGALAGKTIVLVTHQIGFLPRADSILVMRDGAIVQSGQYESLLSVGLDFESLVKIHNEALERVDDLSLVTTTSWDHDPEYSPFLESQISTNSTTPLSSSCESTASYFPPSSETLNPKPDPNPLRRPSSQSLMTPLFVTPTFESEGSLKLIEDEERATGCISGGVYKLYLTTAYGGAIALFLVFTQVVWQFFQISGDYWVAFKTSGTTVEPAQEFEALQFLAVYTELAIACVLCVLIRSTLVAFTGLLTSQKFYLKMLHGVFRAPMSFFDSTPTGRMLSRASTDQAQLDILIPILFGGVLAIGFATAGIFFVVVQVTWQILIIIVPLTWLYYSYQAYYIKTSRELTRVDAVTKAPVIHHFSETIAGLMTIRCFGQQSHFARVNMQRVDTNLSMDFHNNGANEWVGFRFEVIGMVILCVTTVFLVAIPRSLLRPELVGLSLSYVLLLNATLYNVVWLVSQLENKMVSVERIAQYSKLPSEAPAVVEQNRPPKSWPSKGTIRFKDLKLRYRPNTPLVLKGITATIKGGTKVGVVGRTGSGKSSLVLALFRLVEASSGSITIDGIDISTLGLRDLRSKLSIVPQDPTLFDGTIRSNLDPMCQYSDQEIWEVLHKCQLASIVQQLHAKLESPVLENGENWSVGQRQLFCLGRALLKRSSILVLDEATASVDADTDAMIQRIAREEYGSCTVISIAHRMHTVMDSDQVLLLEAGILRENGKPSTLLQQPSSLFASLVHEHILKSCSAKDIPAHIE</sequence>
<dbReference type="InterPro" id="IPR017871">
    <property type="entry name" value="ABC_transporter-like_CS"/>
</dbReference>
<dbReference type="InterPro" id="IPR044726">
    <property type="entry name" value="ABCC_6TM_D2"/>
</dbReference>
<name>A0A8T0IQ49_CERPU</name>
<organism evidence="14 15">
    <name type="scientific">Ceratodon purpureus</name>
    <name type="common">Fire moss</name>
    <name type="synonym">Dicranum purpureum</name>
    <dbReference type="NCBI Taxonomy" id="3225"/>
    <lineage>
        <taxon>Eukaryota</taxon>
        <taxon>Viridiplantae</taxon>
        <taxon>Streptophyta</taxon>
        <taxon>Embryophyta</taxon>
        <taxon>Bryophyta</taxon>
        <taxon>Bryophytina</taxon>
        <taxon>Bryopsida</taxon>
        <taxon>Dicranidae</taxon>
        <taxon>Pseudoditrichales</taxon>
        <taxon>Ditrichaceae</taxon>
        <taxon>Ceratodon</taxon>
    </lineage>
</organism>
<evidence type="ECO:0000256" key="5">
    <source>
        <dbReference type="ARBA" id="ARBA00022737"/>
    </source>
</evidence>
<dbReference type="GO" id="GO:0140359">
    <property type="term" value="F:ABC-type transporter activity"/>
    <property type="evidence" value="ECO:0007669"/>
    <property type="project" value="InterPro"/>
</dbReference>
<feature type="domain" description="ABC transporter" evidence="12">
    <location>
        <begin position="406"/>
        <end position="629"/>
    </location>
</feature>
<evidence type="ECO:0000259" key="12">
    <source>
        <dbReference type="PROSITE" id="PS50893"/>
    </source>
</evidence>
<evidence type="ECO:0000313" key="15">
    <source>
        <dbReference type="Proteomes" id="UP000822688"/>
    </source>
</evidence>
<dbReference type="FunFam" id="1.20.1560.10:FF:000003">
    <property type="entry name" value="ABC transporter C family member 10"/>
    <property type="match status" value="1"/>
</dbReference>
<dbReference type="Pfam" id="PF00664">
    <property type="entry name" value="ABC_membrane"/>
    <property type="match status" value="2"/>
</dbReference>
<evidence type="ECO:0000313" key="14">
    <source>
        <dbReference type="EMBL" id="KAG0584543.1"/>
    </source>
</evidence>
<dbReference type="SUPFAM" id="SSF90123">
    <property type="entry name" value="ABC transporter transmembrane region"/>
    <property type="match status" value="2"/>
</dbReference>
<dbReference type="SUPFAM" id="SSF52540">
    <property type="entry name" value="P-loop containing nucleoside triphosphate hydrolases"/>
    <property type="match status" value="2"/>
</dbReference>
<evidence type="ECO:0000259" key="13">
    <source>
        <dbReference type="PROSITE" id="PS50929"/>
    </source>
</evidence>
<reference evidence="14" key="1">
    <citation type="submission" date="2020-06" db="EMBL/GenBank/DDBJ databases">
        <title>WGS assembly of Ceratodon purpureus strain R40.</title>
        <authorList>
            <person name="Carey S.B."/>
            <person name="Jenkins J."/>
            <person name="Shu S."/>
            <person name="Lovell J.T."/>
            <person name="Sreedasyam A."/>
            <person name="Maumus F."/>
            <person name="Tiley G.P."/>
            <person name="Fernandez-Pozo N."/>
            <person name="Barry K."/>
            <person name="Chen C."/>
            <person name="Wang M."/>
            <person name="Lipzen A."/>
            <person name="Daum C."/>
            <person name="Saski C.A."/>
            <person name="Payton A.C."/>
            <person name="Mcbreen J.C."/>
            <person name="Conrad R.E."/>
            <person name="Kollar L.M."/>
            <person name="Olsson S."/>
            <person name="Huttunen S."/>
            <person name="Landis J.B."/>
            <person name="Wickett N.J."/>
            <person name="Johnson M.G."/>
            <person name="Rensing S.A."/>
            <person name="Grimwood J."/>
            <person name="Schmutz J."/>
            <person name="Mcdaniel S.F."/>
        </authorList>
    </citation>
    <scope>NUCLEOTIDE SEQUENCE</scope>
    <source>
        <strain evidence="14">R40</strain>
    </source>
</reference>
<feature type="transmembrane region" description="Helical" evidence="11">
    <location>
        <begin position="983"/>
        <end position="1003"/>
    </location>
</feature>
<evidence type="ECO:0000256" key="7">
    <source>
        <dbReference type="ARBA" id="ARBA00022840"/>
    </source>
</evidence>
<keyword evidence="15" id="KW-1185">Reference proteome</keyword>
<keyword evidence="5" id="KW-0677">Repeat</keyword>
<dbReference type="PROSITE" id="PS50929">
    <property type="entry name" value="ABC_TM1F"/>
    <property type="match status" value="2"/>
</dbReference>
<protein>
    <submittedName>
        <fullName evidence="14">Uncharacterized protein</fullName>
    </submittedName>
</protein>
<comment type="subcellular location">
    <subcellularLocation>
        <location evidence="1">Membrane</location>
        <topology evidence="1">Multi-pass membrane protein</topology>
    </subcellularLocation>
</comment>
<dbReference type="CDD" id="cd18579">
    <property type="entry name" value="ABC_6TM_ABCC_D1"/>
    <property type="match status" value="1"/>
</dbReference>
<dbReference type="CDD" id="cd18580">
    <property type="entry name" value="ABC_6TM_ABCC_D2"/>
    <property type="match status" value="1"/>
</dbReference>
<dbReference type="PANTHER" id="PTHR24223">
    <property type="entry name" value="ATP-BINDING CASSETTE SUB-FAMILY C"/>
    <property type="match status" value="1"/>
</dbReference>
<dbReference type="SMART" id="SM00382">
    <property type="entry name" value="AAA"/>
    <property type="match status" value="2"/>
</dbReference>
<feature type="compositionally biased region" description="Polar residues" evidence="10">
    <location>
        <begin position="663"/>
        <end position="688"/>
    </location>
</feature>
<dbReference type="Gene3D" id="1.20.1560.10">
    <property type="entry name" value="ABC transporter type 1, transmembrane domain"/>
    <property type="match status" value="2"/>
</dbReference>
<dbReference type="GO" id="GO:0016887">
    <property type="term" value="F:ATP hydrolysis activity"/>
    <property type="evidence" value="ECO:0007669"/>
    <property type="project" value="InterPro"/>
</dbReference>
<dbReference type="GO" id="GO:0005524">
    <property type="term" value="F:ATP binding"/>
    <property type="evidence" value="ECO:0007669"/>
    <property type="project" value="UniProtKB-KW"/>
</dbReference>
<feature type="domain" description="ABC transmembrane type-1" evidence="13">
    <location>
        <begin position="800"/>
        <end position="1035"/>
    </location>
</feature>
<dbReference type="InterPro" id="IPR036640">
    <property type="entry name" value="ABC1_TM_sf"/>
</dbReference>
<feature type="transmembrane region" description="Helical" evidence="11">
    <location>
        <begin position="220"/>
        <end position="252"/>
    </location>
</feature>
<evidence type="ECO:0000256" key="10">
    <source>
        <dbReference type="SAM" id="MobiDB-lite"/>
    </source>
</evidence>
<keyword evidence="9 11" id="KW-0472">Membrane</keyword>
<dbReference type="Pfam" id="PF00005">
    <property type="entry name" value="ABC_tran"/>
    <property type="match status" value="2"/>
</dbReference>
<feature type="region of interest" description="Disordered" evidence="10">
    <location>
        <begin position="663"/>
        <end position="703"/>
    </location>
</feature>
<feature type="transmembrane region" description="Helical" evidence="11">
    <location>
        <begin position="741"/>
        <end position="765"/>
    </location>
</feature>
<dbReference type="GO" id="GO:0016020">
    <property type="term" value="C:membrane"/>
    <property type="evidence" value="ECO:0007669"/>
    <property type="project" value="UniProtKB-SubCell"/>
</dbReference>
<dbReference type="PANTHER" id="PTHR24223:SF440">
    <property type="match status" value="1"/>
</dbReference>
<evidence type="ECO:0000256" key="3">
    <source>
        <dbReference type="ARBA" id="ARBA00022448"/>
    </source>
</evidence>
<evidence type="ECO:0000256" key="8">
    <source>
        <dbReference type="ARBA" id="ARBA00022989"/>
    </source>
</evidence>
<dbReference type="CDD" id="cd03250">
    <property type="entry name" value="ABCC_MRP_domain1"/>
    <property type="match status" value="1"/>
</dbReference>
<feature type="transmembrane region" description="Helical" evidence="11">
    <location>
        <begin position="94"/>
        <end position="119"/>
    </location>
</feature>
<accession>A0A8T0IQ49</accession>
<comment type="caution">
    <text evidence="14">The sequence shown here is derived from an EMBL/GenBank/DDBJ whole genome shotgun (WGS) entry which is preliminary data.</text>
</comment>
<dbReference type="InterPro" id="IPR050173">
    <property type="entry name" value="ABC_transporter_C-like"/>
</dbReference>
<evidence type="ECO:0000256" key="4">
    <source>
        <dbReference type="ARBA" id="ARBA00022692"/>
    </source>
</evidence>
<dbReference type="PROSITE" id="PS00211">
    <property type="entry name" value="ABC_TRANSPORTER_1"/>
    <property type="match status" value="1"/>
</dbReference>
<evidence type="ECO:0000256" key="11">
    <source>
        <dbReference type="SAM" id="Phobius"/>
    </source>
</evidence>
<dbReference type="Gene3D" id="3.40.50.300">
    <property type="entry name" value="P-loop containing nucleotide triphosphate hydrolases"/>
    <property type="match status" value="2"/>
</dbReference>
<feature type="transmembrane region" description="Helical" evidence="11">
    <location>
        <begin position="309"/>
        <end position="332"/>
    </location>
</feature>
<dbReference type="InterPro" id="IPR027417">
    <property type="entry name" value="P-loop_NTPase"/>
</dbReference>
<dbReference type="InterPro" id="IPR011527">
    <property type="entry name" value="ABC1_TM_dom"/>
</dbReference>
<dbReference type="PROSITE" id="PS50893">
    <property type="entry name" value="ABC_TRANSPORTER_2"/>
    <property type="match status" value="2"/>
</dbReference>
<evidence type="ECO:0000256" key="2">
    <source>
        <dbReference type="ARBA" id="ARBA00009726"/>
    </source>
</evidence>
<proteinExistence type="inferred from homology"/>
<feature type="transmembrane region" description="Helical" evidence="11">
    <location>
        <begin position="1009"/>
        <end position="1030"/>
    </location>
</feature>
<keyword evidence="7" id="KW-0067">ATP-binding</keyword>
<keyword evidence="4 11" id="KW-0812">Transmembrane</keyword>
<comment type="similarity">
    <text evidence="2">Belongs to the ABC transporter superfamily. ABCC family. Conjugate transporter (TC 3.A.1.208) subfamily.</text>
</comment>
<feature type="transmembrane region" description="Helical" evidence="11">
    <location>
        <begin position="800"/>
        <end position="821"/>
    </location>
</feature>
<dbReference type="CDD" id="cd03244">
    <property type="entry name" value="ABCC_MRP_domain2"/>
    <property type="match status" value="1"/>
</dbReference>
<evidence type="ECO:0000256" key="9">
    <source>
        <dbReference type="ARBA" id="ARBA00023136"/>
    </source>
</evidence>
<dbReference type="FunFam" id="3.40.50.300:FF:000508">
    <property type="entry name" value="ABC transporter C family member 5"/>
    <property type="match status" value="1"/>
</dbReference>
<feature type="domain" description="ABC transmembrane type-1" evidence="13">
    <location>
        <begin position="133"/>
        <end position="373"/>
    </location>
</feature>
<dbReference type="EMBL" id="CM026423">
    <property type="protein sequence ID" value="KAG0584543.1"/>
    <property type="molecule type" value="Genomic_DNA"/>
</dbReference>
<keyword evidence="8 11" id="KW-1133">Transmembrane helix</keyword>
<feature type="transmembrane region" description="Helical" evidence="11">
    <location>
        <begin position="863"/>
        <end position="883"/>
    </location>
</feature>
<keyword evidence="6" id="KW-0547">Nucleotide-binding</keyword>
<dbReference type="FunFam" id="3.40.50.300:FF:000163">
    <property type="entry name" value="Multidrug resistance-associated protein member 4"/>
    <property type="match status" value="1"/>
</dbReference>
<dbReference type="InterPro" id="IPR044746">
    <property type="entry name" value="ABCC_6TM_D1"/>
</dbReference>
<feature type="domain" description="ABC transporter" evidence="12">
    <location>
        <begin position="1072"/>
        <end position="1306"/>
    </location>
</feature>
<dbReference type="FunFam" id="1.20.1560.10:FF:000002">
    <property type="entry name" value="ABC transporter C family member 5"/>
    <property type="match status" value="1"/>
</dbReference>
<gene>
    <name evidence="14" type="ORF">KC19_3G217000</name>
</gene>
<evidence type="ECO:0000256" key="6">
    <source>
        <dbReference type="ARBA" id="ARBA00022741"/>
    </source>
</evidence>